<reference evidence="2 3" key="1">
    <citation type="journal article" date="2015" name="Genome Biol. Evol.">
        <title>Characterization of Three Mycobacterium spp. with Potential Use in Bioremediation by Genome Sequencing and Comparative Genomics.</title>
        <authorList>
            <person name="Das S."/>
            <person name="Pettersson B.M."/>
            <person name="Behra P.R."/>
            <person name="Ramesh M."/>
            <person name="Dasgupta S."/>
            <person name="Bhattacharya A."/>
            <person name="Kirsebom L.A."/>
        </authorList>
    </citation>
    <scope>NUCLEOTIDE SEQUENCE [LARGE SCALE GENOMIC DNA]</scope>
    <source>
        <strain evidence="2 3">DSM 44219</strain>
    </source>
</reference>
<dbReference type="Proteomes" id="UP000036176">
    <property type="component" value="Unassembled WGS sequence"/>
</dbReference>
<dbReference type="AlphaFoldDB" id="A0A0J6W8D2"/>
<dbReference type="OrthoDB" id="9906199at2"/>
<dbReference type="RefSeq" id="WP_131722317.1">
    <property type="nucleotide sequence ID" value="NZ_JYNX01000037.1"/>
</dbReference>
<feature type="compositionally biased region" description="Pro residues" evidence="1">
    <location>
        <begin position="127"/>
        <end position="139"/>
    </location>
</feature>
<name>A0A0J6W8D2_MYCCU</name>
<feature type="region of interest" description="Disordered" evidence="1">
    <location>
        <begin position="111"/>
        <end position="147"/>
    </location>
</feature>
<dbReference type="PATRIC" id="fig|1800.3.peg.3045"/>
<accession>A0A0J6W8D2</accession>
<proteinExistence type="predicted"/>
<protein>
    <submittedName>
        <fullName evidence="2">Uncharacterized protein</fullName>
    </submittedName>
</protein>
<sequence>MAVAEQPSEGGGQPNHRFHRDAREAACRLIDTSHRLQRAGRALAGLAPSRESHLITVLRAQDRVDGIAKLISAAAKDLRLAGVDKDAKIVEVGGEMVSLQEVARRLRGIRHQLDNEAMRTRSGDQPGQPPRDPNDPNQPPTTWDEDVKKGVGYAAESGSRIGGWIAIVYLVGGWLADLFNGIADDNARATVANASPDQIRQIPNDELVNLINAMIDGFCGDDDERAILRILDAIDCQRMSDVVSRVGLNNLLSAIDGEEWDRLVNVLTNCGLIGVEKLDDDASRLFVQNRSNAQLGQLPIAVVWRLILNMFAGSCGDDDEDSILRLLRCQSGARIHQLIAMPGTSVGAFDYNFDGDQWDDLESLFAIYGIDLDT</sequence>
<dbReference type="EMBL" id="JYNX01000037">
    <property type="protein sequence ID" value="KMO78804.1"/>
    <property type="molecule type" value="Genomic_DNA"/>
</dbReference>
<feature type="compositionally biased region" description="Basic and acidic residues" evidence="1">
    <location>
        <begin position="111"/>
        <end position="122"/>
    </location>
</feature>
<comment type="caution">
    <text evidence="2">The sequence shown here is derived from an EMBL/GenBank/DDBJ whole genome shotgun (WGS) entry which is preliminary data.</text>
</comment>
<organism evidence="2 3">
    <name type="scientific">Mycolicibacterium chubuense</name>
    <name type="common">Mycobacterium chubuense</name>
    <dbReference type="NCBI Taxonomy" id="1800"/>
    <lineage>
        <taxon>Bacteria</taxon>
        <taxon>Bacillati</taxon>
        <taxon>Actinomycetota</taxon>
        <taxon>Actinomycetes</taxon>
        <taxon>Mycobacteriales</taxon>
        <taxon>Mycobacteriaceae</taxon>
        <taxon>Mycolicibacterium</taxon>
    </lineage>
</organism>
<evidence type="ECO:0000313" key="2">
    <source>
        <dbReference type="EMBL" id="KMO78804.1"/>
    </source>
</evidence>
<evidence type="ECO:0000256" key="1">
    <source>
        <dbReference type="SAM" id="MobiDB-lite"/>
    </source>
</evidence>
<gene>
    <name evidence="2" type="ORF">MCHUDSM44219_03042</name>
</gene>
<keyword evidence="3" id="KW-1185">Reference proteome</keyword>
<evidence type="ECO:0000313" key="3">
    <source>
        <dbReference type="Proteomes" id="UP000036176"/>
    </source>
</evidence>